<dbReference type="PANTHER" id="PTHR11475:SF86">
    <property type="entry name" value="PEROXIDASE"/>
    <property type="match status" value="1"/>
</dbReference>
<feature type="binding site" description="axial binding residue" evidence="2">
    <location>
        <position position="388"/>
    </location>
    <ligand>
        <name>heme b</name>
        <dbReference type="ChEBI" id="CHEBI:60344"/>
    </ligand>
    <ligandPart>
        <name>Fe</name>
        <dbReference type="ChEBI" id="CHEBI:18248"/>
    </ligandPart>
</feature>
<dbReference type="GO" id="GO:0046872">
    <property type="term" value="F:metal ion binding"/>
    <property type="evidence" value="ECO:0007669"/>
    <property type="project" value="UniProtKB-KW"/>
</dbReference>
<keyword evidence="2" id="KW-0408">Iron</keyword>
<dbReference type="InterPro" id="IPR019791">
    <property type="entry name" value="Haem_peroxidase_animal"/>
</dbReference>
<evidence type="ECO:0000256" key="1">
    <source>
        <dbReference type="ARBA" id="ARBA00022559"/>
    </source>
</evidence>
<evidence type="ECO:0000313" key="5">
    <source>
        <dbReference type="RefSeq" id="XP_023939640.2"/>
    </source>
</evidence>
<dbReference type="OrthoDB" id="823504at2759"/>
<keyword evidence="2" id="KW-0479">Metal-binding</keyword>
<keyword evidence="1" id="KW-0560">Oxidoreductase</keyword>
<dbReference type="Gene3D" id="1.10.640.10">
    <property type="entry name" value="Haem peroxidase domain superfamily, animal type"/>
    <property type="match status" value="1"/>
</dbReference>
<dbReference type="PRINTS" id="PR00457">
    <property type="entry name" value="ANPEROXIDASE"/>
</dbReference>
<evidence type="ECO:0000256" key="3">
    <source>
        <dbReference type="SAM" id="SignalP"/>
    </source>
</evidence>
<gene>
    <name evidence="5" type="primary">LOC112046988</name>
</gene>
<evidence type="ECO:0000313" key="4">
    <source>
        <dbReference type="Proteomes" id="UP001652582"/>
    </source>
</evidence>
<sequence>MAVHCKYKLLFTLLFTAAYGDHTLVYDSYSGRVLSPGEYVEHIISNTTFWCTNEIEPCNPHEGRRVDGSCNNLQHPSVGASHTPGYHVLPVVFDGYNDSRRSCSGYELPLSRRVRTTLLLEGRLPDPQYSMLLTHFWVFMAGDILSIHDTINYVLWNTHCCGEYGWLDPDCVPIRVPDDDPVLRFSNQRCLNLTKPFTFQSTGCTGTYNPPERTVTATSVFDLSQVYGDNLEVLLTKKRLFEGGLLKYEVVEGRIWPPTLPNYAEVCLLNQPPRETRCHDVGEDSSNSILGINLFVIWMWRHHNLVAAELAAINPCWDDEKLFTVSRDINVALIMQIYYYELYPLLLGEENMIDEGLLSTSVGYRDVYDENVLPQVSLEYGFSLRWGHTIQEGIVKMYDTHGNYVKNTRIANLTLRTGYLAVDDNIDYITQGAFRQPTGNVDHAVDPDIAETGLGAMQTVADLTSDDLQKNRYLGIAPYVYYRKYCFGDNIETFDDLLQAIDVEKVELLKELYYDVKDIDLMAGMWVERPISRGRVPATLYCLNVDQLRRSIVSDRHWYERQHRPNAFTIDQLLEIRRASIARILCNVGDTVTEIQKRAFIIPGVGNEIVSCEEIPKIDLQAWADARCHSK</sequence>
<protein>
    <submittedName>
        <fullName evidence="5">Peroxidase-like</fullName>
    </submittedName>
</protein>
<keyword evidence="1" id="KW-0575">Peroxidase</keyword>
<dbReference type="Proteomes" id="UP001652582">
    <property type="component" value="Chromosome 10"/>
</dbReference>
<dbReference type="Pfam" id="PF03098">
    <property type="entry name" value="An_peroxidase"/>
    <property type="match status" value="1"/>
</dbReference>
<dbReference type="GO" id="GO:0020037">
    <property type="term" value="F:heme binding"/>
    <property type="evidence" value="ECO:0007669"/>
    <property type="project" value="InterPro"/>
</dbReference>
<dbReference type="PROSITE" id="PS50292">
    <property type="entry name" value="PEROXIDASE_3"/>
    <property type="match status" value="1"/>
</dbReference>
<dbReference type="KEGG" id="bany:112046988"/>
<feature type="signal peptide" evidence="3">
    <location>
        <begin position="1"/>
        <end position="20"/>
    </location>
</feature>
<reference evidence="5" key="1">
    <citation type="submission" date="2025-08" db="UniProtKB">
        <authorList>
            <consortium name="RefSeq"/>
        </authorList>
    </citation>
    <scope>IDENTIFICATION</scope>
</reference>
<dbReference type="GO" id="GO:0006979">
    <property type="term" value="P:response to oxidative stress"/>
    <property type="evidence" value="ECO:0007669"/>
    <property type="project" value="InterPro"/>
</dbReference>
<feature type="chain" id="PRO_5046060058" evidence="3">
    <location>
        <begin position="21"/>
        <end position="631"/>
    </location>
</feature>
<dbReference type="SUPFAM" id="SSF48113">
    <property type="entry name" value="Heme-dependent peroxidases"/>
    <property type="match status" value="1"/>
</dbReference>
<dbReference type="PANTHER" id="PTHR11475">
    <property type="entry name" value="OXIDASE/PEROXIDASE"/>
    <property type="match status" value="1"/>
</dbReference>
<name>A0A6J1MVF4_BICAN</name>
<dbReference type="GO" id="GO:0004601">
    <property type="term" value="F:peroxidase activity"/>
    <property type="evidence" value="ECO:0007669"/>
    <property type="project" value="UniProtKB-KW"/>
</dbReference>
<dbReference type="InterPro" id="IPR010255">
    <property type="entry name" value="Haem_peroxidase_sf"/>
</dbReference>
<dbReference type="RefSeq" id="XP_023939640.2">
    <property type="nucleotide sequence ID" value="XM_024083872.2"/>
</dbReference>
<organism evidence="4 5">
    <name type="scientific">Bicyclus anynana</name>
    <name type="common">Squinting bush brown butterfly</name>
    <dbReference type="NCBI Taxonomy" id="110368"/>
    <lineage>
        <taxon>Eukaryota</taxon>
        <taxon>Metazoa</taxon>
        <taxon>Ecdysozoa</taxon>
        <taxon>Arthropoda</taxon>
        <taxon>Hexapoda</taxon>
        <taxon>Insecta</taxon>
        <taxon>Pterygota</taxon>
        <taxon>Neoptera</taxon>
        <taxon>Endopterygota</taxon>
        <taxon>Lepidoptera</taxon>
        <taxon>Glossata</taxon>
        <taxon>Ditrysia</taxon>
        <taxon>Papilionoidea</taxon>
        <taxon>Nymphalidae</taxon>
        <taxon>Satyrinae</taxon>
        <taxon>Satyrini</taxon>
        <taxon>Mycalesina</taxon>
        <taxon>Bicyclus</taxon>
    </lineage>
</organism>
<evidence type="ECO:0000256" key="2">
    <source>
        <dbReference type="PIRSR" id="PIRSR619791-2"/>
    </source>
</evidence>
<keyword evidence="4" id="KW-1185">Reference proteome</keyword>
<dbReference type="AlphaFoldDB" id="A0A6J1MVF4"/>
<accession>A0A6J1MVF4</accession>
<keyword evidence="2" id="KW-0349">Heme</keyword>
<proteinExistence type="predicted"/>
<dbReference type="InterPro" id="IPR037120">
    <property type="entry name" value="Haem_peroxidase_sf_animal"/>
</dbReference>
<keyword evidence="3" id="KW-0732">Signal</keyword>
<dbReference type="GeneID" id="112046988"/>